<evidence type="ECO:0000256" key="2">
    <source>
        <dbReference type="ARBA" id="ARBA00023015"/>
    </source>
</evidence>
<dbReference type="InterPro" id="IPR010982">
    <property type="entry name" value="Lambda_DNA-bd_dom_sf"/>
</dbReference>
<proteinExistence type="predicted"/>
<keyword evidence="2" id="KW-0805">Transcription regulation</keyword>
<dbReference type="SUPFAM" id="SSF47413">
    <property type="entry name" value="lambda repressor-like DNA-binding domains"/>
    <property type="match status" value="1"/>
</dbReference>
<dbReference type="GO" id="GO:0000976">
    <property type="term" value="F:transcription cis-regulatory region binding"/>
    <property type="evidence" value="ECO:0007669"/>
    <property type="project" value="TreeGrafter"/>
</dbReference>
<evidence type="ECO:0000256" key="4">
    <source>
        <dbReference type="ARBA" id="ARBA00023163"/>
    </source>
</evidence>
<dbReference type="Pfam" id="PF13377">
    <property type="entry name" value="Peripla_BP_3"/>
    <property type="match status" value="1"/>
</dbReference>
<evidence type="ECO:0000313" key="7">
    <source>
        <dbReference type="Proteomes" id="UP000028981"/>
    </source>
</evidence>
<dbReference type="Gene3D" id="3.40.50.2300">
    <property type="match status" value="2"/>
</dbReference>
<keyword evidence="3" id="KW-0238">DNA-binding</keyword>
<dbReference type="InterPro" id="IPR000843">
    <property type="entry name" value="HTH_LacI"/>
</dbReference>
<accession>A0A087M5R7</accession>
<dbReference type="OrthoDB" id="8433438at2"/>
<evidence type="ECO:0000313" key="6">
    <source>
        <dbReference type="EMBL" id="KFL32220.1"/>
    </source>
</evidence>
<dbReference type="RefSeq" id="WP_035079727.1">
    <property type="nucleotide sequence ID" value="NZ_JQGC01000003.1"/>
</dbReference>
<organism evidence="6 7">
    <name type="scientific">Devosia riboflavina</name>
    <dbReference type="NCBI Taxonomy" id="46914"/>
    <lineage>
        <taxon>Bacteria</taxon>
        <taxon>Pseudomonadati</taxon>
        <taxon>Pseudomonadota</taxon>
        <taxon>Alphaproteobacteria</taxon>
        <taxon>Hyphomicrobiales</taxon>
        <taxon>Devosiaceae</taxon>
        <taxon>Devosia</taxon>
    </lineage>
</organism>
<dbReference type="PANTHER" id="PTHR30146">
    <property type="entry name" value="LACI-RELATED TRANSCRIPTIONAL REPRESSOR"/>
    <property type="match status" value="1"/>
</dbReference>
<dbReference type="GO" id="GO:0003700">
    <property type="term" value="F:DNA-binding transcription factor activity"/>
    <property type="evidence" value="ECO:0007669"/>
    <property type="project" value="TreeGrafter"/>
</dbReference>
<keyword evidence="1" id="KW-0678">Repressor</keyword>
<dbReference type="EMBL" id="JQGC01000003">
    <property type="protein sequence ID" value="KFL32220.1"/>
    <property type="molecule type" value="Genomic_DNA"/>
</dbReference>
<dbReference type="InterPro" id="IPR046335">
    <property type="entry name" value="LacI/GalR-like_sensor"/>
</dbReference>
<evidence type="ECO:0000256" key="3">
    <source>
        <dbReference type="ARBA" id="ARBA00023125"/>
    </source>
</evidence>
<sequence>MSEQERRPFVSARTVAERAGVSRSAVSRTFTDGASVSEETRRKVLEAASELGYHVNHLARGLRERSNIVCLVVADMTTPIRARLVDVLTRKLQAAGKVIMIINTGTDEESVASALRQTLNYRADATVVLSGTPSAKLIETSLANGQQVVLINRDDPLTGCHNLSVDNEMGGREAFFLLRRAGCKRLALVTSTASTASLLERERVFVEVAKEAGMDVTVMAAGPTNYASGYESARRLFGRSDGPDGVFCVTDLLALGFMDAARHEFGLSLPGDLCLVGFDDIDEGDWQSYKLTTFAQPFAAMGDHLVELLGQTVPAETGRRIFEPIPIWRKSVRPSAE</sequence>
<protein>
    <submittedName>
        <fullName evidence="6">LacI family transcriptional regulator</fullName>
    </submittedName>
</protein>
<dbReference type="STRING" id="46914.JP75_04440"/>
<evidence type="ECO:0000256" key="1">
    <source>
        <dbReference type="ARBA" id="ARBA00022491"/>
    </source>
</evidence>
<dbReference type="Proteomes" id="UP000028981">
    <property type="component" value="Unassembled WGS sequence"/>
</dbReference>
<name>A0A087M5R7_9HYPH</name>
<gene>
    <name evidence="6" type="ORF">JP75_04440</name>
</gene>
<dbReference type="CDD" id="cd06278">
    <property type="entry name" value="PBP1_LacI-like"/>
    <property type="match status" value="1"/>
</dbReference>
<dbReference type="PANTHER" id="PTHR30146:SF95">
    <property type="entry name" value="RIBOSE OPERON REPRESSOR"/>
    <property type="match status" value="1"/>
</dbReference>
<comment type="caution">
    <text evidence="6">The sequence shown here is derived from an EMBL/GenBank/DDBJ whole genome shotgun (WGS) entry which is preliminary data.</text>
</comment>
<dbReference type="SUPFAM" id="SSF53822">
    <property type="entry name" value="Periplasmic binding protein-like I"/>
    <property type="match status" value="1"/>
</dbReference>
<dbReference type="InterPro" id="IPR028082">
    <property type="entry name" value="Peripla_BP_I"/>
</dbReference>
<keyword evidence="7" id="KW-1185">Reference proteome</keyword>
<feature type="domain" description="HTH lacI-type" evidence="5">
    <location>
        <begin position="10"/>
        <end position="64"/>
    </location>
</feature>
<dbReference type="Pfam" id="PF00356">
    <property type="entry name" value="LacI"/>
    <property type="match status" value="1"/>
</dbReference>
<dbReference type="AlphaFoldDB" id="A0A087M5R7"/>
<dbReference type="SMART" id="SM00354">
    <property type="entry name" value="HTH_LACI"/>
    <property type="match status" value="1"/>
</dbReference>
<dbReference type="Gene3D" id="1.10.260.40">
    <property type="entry name" value="lambda repressor-like DNA-binding domains"/>
    <property type="match status" value="1"/>
</dbReference>
<evidence type="ECO:0000259" key="5">
    <source>
        <dbReference type="PROSITE" id="PS50932"/>
    </source>
</evidence>
<dbReference type="CDD" id="cd01392">
    <property type="entry name" value="HTH_LacI"/>
    <property type="match status" value="1"/>
</dbReference>
<dbReference type="PROSITE" id="PS50932">
    <property type="entry name" value="HTH_LACI_2"/>
    <property type="match status" value="1"/>
</dbReference>
<keyword evidence="4" id="KW-0804">Transcription</keyword>
<reference evidence="6 7" key="1">
    <citation type="submission" date="2014-08" db="EMBL/GenBank/DDBJ databases">
        <authorList>
            <person name="Hassan Y.I."/>
            <person name="Lepp D."/>
            <person name="Zhou T."/>
        </authorList>
    </citation>
    <scope>NUCLEOTIDE SEQUENCE [LARGE SCALE GENOMIC DNA]</scope>
    <source>
        <strain evidence="6 7">IFO13584</strain>
    </source>
</reference>